<feature type="transmembrane region" description="Helical" evidence="1">
    <location>
        <begin position="392"/>
        <end position="409"/>
    </location>
</feature>
<gene>
    <name evidence="3" type="ordered locus">Acid_1551</name>
</gene>
<evidence type="ECO:0000256" key="1">
    <source>
        <dbReference type="SAM" id="Phobius"/>
    </source>
</evidence>
<protein>
    <recommendedName>
        <fullName evidence="2">DUF8201 domain-containing protein</fullName>
    </recommendedName>
</protein>
<dbReference type="EMBL" id="CP000473">
    <property type="protein sequence ID" value="ABJ82542.1"/>
    <property type="molecule type" value="Genomic_DNA"/>
</dbReference>
<evidence type="ECO:0000313" key="3">
    <source>
        <dbReference type="EMBL" id="ABJ82542.1"/>
    </source>
</evidence>
<feature type="transmembrane region" description="Helical" evidence="1">
    <location>
        <begin position="473"/>
        <end position="494"/>
    </location>
</feature>
<dbReference type="KEGG" id="sus:Acid_1551"/>
<feature type="transmembrane region" description="Helical" evidence="1">
    <location>
        <begin position="185"/>
        <end position="203"/>
    </location>
</feature>
<feature type="transmembrane region" description="Helical" evidence="1">
    <location>
        <begin position="215"/>
        <end position="237"/>
    </location>
</feature>
<proteinExistence type="predicted"/>
<dbReference type="InParanoid" id="Q028L0"/>
<dbReference type="AlphaFoldDB" id="Q028L0"/>
<evidence type="ECO:0000259" key="2">
    <source>
        <dbReference type="Pfam" id="PF26626"/>
    </source>
</evidence>
<feature type="transmembrane region" description="Helical" evidence="1">
    <location>
        <begin position="36"/>
        <end position="55"/>
    </location>
</feature>
<dbReference type="InterPro" id="IPR058514">
    <property type="entry name" value="DUF8201"/>
</dbReference>
<dbReference type="HOGENOM" id="CLU_031951_0_0_0"/>
<feature type="transmembrane region" description="Helical" evidence="1">
    <location>
        <begin position="415"/>
        <end position="432"/>
    </location>
</feature>
<accession>Q028L0</accession>
<feature type="transmembrane region" description="Helical" evidence="1">
    <location>
        <begin position="67"/>
        <end position="85"/>
    </location>
</feature>
<feature type="transmembrane region" description="Helical" evidence="1">
    <location>
        <begin position="309"/>
        <end position="331"/>
    </location>
</feature>
<sequence>MHDCGYCYIGLSAPSHQPYRTNTRCRRGSSLMILRAYPLATCAALSCLGYGFGLGRLTGIEAGIGDAGILGIACIALLGCALHFVSALTTTVQVATIGVGLALCFVLRAELVSRCRGNLVPILVGVSVFFHRQAFTFYDNGFYHLQSVKWSREFAITPGLANLHTRLAYNSLIFVMAPLDDMAEFGWISNLLLLLFVLMSCYARFSRARHKSVEFWFSGLAVAFLALGTLGPLNWLGVLNADGFAAILTVYWFVVALSLPSQPQTDVPLLLIAAVLGLTVKLSVAPLLLLALSVAWIHRRSVNVLKPMAAAGVLLGLWMARGITLSGCAVFPSPFSCIPNLPWALPRIQAELEMVGIRSWAREPMQFDYARVMAGWTWLGPWGQRALQASTFRLFLFGGIAGCITAVVQRRVCRPVIAAYAGILLCLAYWFWSAPDVRFGSGYLATAGILGLSMACAAYFPDTALVGRLALDAVALSVLLGIASLMQLGNTWAIENRTSYTMRIGPDGRQIWVPYGKYDNMHCWDHPLPCSPYFEPENLKRVRWR</sequence>
<organism evidence="3">
    <name type="scientific">Solibacter usitatus (strain Ellin6076)</name>
    <dbReference type="NCBI Taxonomy" id="234267"/>
    <lineage>
        <taxon>Bacteria</taxon>
        <taxon>Pseudomonadati</taxon>
        <taxon>Acidobacteriota</taxon>
        <taxon>Terriglobia</taxon>
        <taxon>Bryobacterales</taxon>
        <taxon>Solibacteraceae</taxon>
        <taxon>Candidatus Solibacter</taxon>
    </lineage>
</organism>
<dbReference type="Pfam" id="PF26626">
    <property type="entry name" value="DUF8201"/>
    <property type="match status" value="1"/>
</dbReference>
<feature type="transmembrane region" description="Helical" evidence="1">
    <location>
        <begin position="243"/>
        <end position="260"/>
    </location>
</feature>
<feature type="transmembrane region" description="Helical" evidence="1">
    <location>
        <begin position="267"/>
        <end position="297"/>
    </location>
</feature>
<keyword evidence="1" id="KW-0812">Transmembrane</keyword>
<dbReference type="NCBIfam" id="NF047510">
    <property type="entry name" value="LIC_10190_fam"/>
    <property type="match status" value="1"/>
</dbReference>
<keyword evidence="1" id="KW-1133">Transmembrane helix</keyword>
<reference evidence="3" key="1">
    <citation type="submission" date="2006-10" db="EMBL/GenBank/DDBJ databases">
        <title>Complete sequence of Solibacter usitatus Ellin6076.</title>
        <authorList>
            <consortium name="US DOE Joint Genome Institute"/>
            <person name="Copeland A."/>
            <person name="Lucas S."/>
            <person name="Lapidus A."/>
            <person name="Barry K."/>
            <person name="Detter J.C."/>
            <person name="Glavina del Rio T."/>
            <person name="Hammon N."/>
            <person name="Israni S."/>
            <person name="Dalin E."/>
            <person name="Tice H."/>
            <person name="Pitluck S."/>
            <person name="Thompson L.S."/>
            <person name="Brettin T."/>
            <person name="Bruce D."/>
            <person name="Han C."/>
            <person name="Tapia R."/>
            <person name="Gilna P."/>
            <person name="Schmutz J."/>
            <person name="Larimer F."/>
            <person name="Land M."/>
            <person name="Hauser L."/>
            <person name="Kyrpides N."/>
            <person name="Mikhailova N."/>
            <person name="Janssen P.H."/>
            <person name="Kuske C.R."/>
            <person name="Richardson P."/>
        </authorList>
    </citation>
    <scope>NUCLEOTIDE SEQUENCE</scope>
    <source>
        <strain evidence="3">Ellin6076</strain>
    </source>
</reference>
<keyword evidence="1" id="KW-0472">Membrane</keyword>
<dbReference type="InterPro" id="IPR058065">
    <property type="entry name" value="LIC_10190-like"/>
</dbReference>
<name>Q028L0_SOLUE</name>
<feature type="transmembrane region" description="Helical" evidence="1">
    <location>
        <begin position="444"/>
        <end position="461"/>
    </location>
</feature>
<feature type="domain" description="DUF8201" evidence="2">
    <location>
        <begin position="45"/>
        <end position="444"/>
    </location>
</feature>